<dbReference type="Gene3D" id="3.30.420.10">
    <property type="entry name" value="Ribonuclease H-like superfamily/Ribonuclease H"/>
    <property type="match status" value="1"/>
</dbReference>
<evidence type="ECO:0000313" key="3">
    <source>
        <dbReference type="EMBL" id="SHO54288.1"/>
    </source>
</evidence>
<proteinExistence type="predicted"/>
<dbReference type="InterPro" id="IPR048020">
    <property type="entry name" value="Transpos_IS3"/>
</dbReference>
<dbReference type="Pfam" id="PF13333">
    <property type="entry name" value="rve_2"/>
    <property type="match status" value="1"/>
</dbReference>
<dbReference type="EMBL" id="FRFD01000023">
    <property type="protein sequence ID" value="SHO54288.1"/>
    <property type="molecule type" value="Genomic_DNA"/>
</dbReference>
<evidence type="ECO:0000313" key="4">
    <source>
        <dbReference type="Proteomes" id="UP000184612"/>
    </source>
</evidence>
<dbReference type="NCBIfam" id="NF033516">
    <property type="entry name" value="transpos_IS3"/>
    <property type="match status" value="1"/>
</dbReference>
<dbReference type="Pfam" id="PF13276">
    <property type="entry name" value="HTH_21"/>
    <property type="match status" value="1"/>
</dbReference>
<feature type="domain" description="Integrase catalytic" evidence="2">
    <location>
        <begin position="102"/>
        <end position="265"/>
    </location>
</feature>
<protein>
    <submittedName>
        <fullName evidence="3">Transposase InsO and inactivated derivatives</fullName>
    </submittedName>
</protein>
<dbReference type="InterPro" id="IPR025948">
    <property type="entry name" value="HTH-like_dom"/>
</dbReference>
<accession>A0A1M7YNY6</accession>
<organism evidence="3 4">
    <name type="scientific">Anaerocolumna xylanovorans DSM 12503</name>
    <dbReference type="NCBI Taxonomy" id="1121345"/>
    <lineage>
        <taxon>Bacteria</taxon>
        <taxon>Bacillati</taxon>
        <taxon>Bacillota</taxon>
        <taxon>Clostridia</taxon>
        <taxon>Lachnospirales</taxon>
        <taxon>Lachnospiraceae</taxon>
        <taxon>Anaerocolumna</taxon>
    </lineage>
</organism>
<dbReference type="GO" id="GO:0003676">
    <property type="term" value="F:nucleic acid binding"/>
    <property type="evidence" value="ECO:0007669"/>
    <property type="project" value="InterPro"/>
</dbReference>
<evidence type="ECO:0000256" key="1">
    <source>
        <dbReference type="ARBA" id="ARBA00002286"/>
    </source>
</evidence>
<dbReference type="AlphaFoldDB" id="A0A1M7YNY6"/>
<dbReference type="PANTHER" id="PTHR46889:SF4">
    <property type="entry name" value="TRANSPOSASE INSO FOR INSERTION SEQUENCE ELEMENT IS911B-RELATED"/>
    <property type="match status" value="1"/>
</dbReference>
<evidence type="ECO:0000259" key="2">
    <source>
        <dbReference type="PROSITE" id="PS50994"/>
    </source>
</evidence>
<sequence>MKAVGLSKSTYYYELNHVCFDVIKNQKLMDEINKIFEDNKQRYGVRRVHQELLNKGYSINHKRVQRLMHKMMLAGKRPKEKYHSYRGEVGRIADNLINRDFCTTVPLQKWTTDVSQFNLPWGKCYLSPILDMNTNEVISYDLSKSPNMEQISNMLERAFRKFSNTEGIIFHSDQGWQYQHAYYRNELKKYGIIQSMSRKGNCYDNCIMETFFGRLKTEMFYGHEKDFGSFDEFKKAIDEYIDYYNNRRIQSKTKWMPPVIYRKTSIKSA</sequence>
<dbReference type="InterPro" id="IPR001584">
    <property type="entry name" value="Integrase_cat-core"/>
</dbReference>
<dbReference type="InterPro" id="IPR050900">
    <property type="entry name" value="Transposase_IS3/IS150/IS904"/>
</dbReference>
<gene>
    <name evidence="3" type="ORF">SAMN02745217_04757</name>
</gene>
<reference evidence="3 4" key="1">
    <citation type="submission" date="2016-12" db="EMBL/GenBank/DDBJ databases">
        <authorList>
            <person name="Song W.-J."/>
            <person name="Kurnit D.M."/>
        </authorList>
    </citation>
    <scope>NUCLEOTIDE SEQUENCE [LARGE SCALE GENOMIC DNA]</scope>
    <source>
        <strain evidence="3 4">DSM 12503</strain>
    </source>
</reference>
<dbReference type="Proteomes" id="UP000184612">
    <property type="component" value="Unassembled WGS sequence"/>
</dbReference>
<dbReference type="GO" id="GO:0015074">
    <property type="term" value="P:DNA integration"/>
    <property type="evidence" value="ECO:0007669"/>
    <property type="project" value="InterPro"/>
</dbReference>
<keyword evidence="4" id="KW-1185">Reference proteome</keyword>
<dbReference type="Pfam" id="PF00665">
    <property type="entry name" value="rve"/>
    <property type="match status" value="1"/>
</dbReference>
<dbReference type="STRING" id="1121345.SAMN02745217_04757"/>
<dbReference type="SUPFAM" id="SSF53098">
    <property type="entry name" value="Ribonuclease H-like"/>
    <property type="match status" value="1"/>
</dbReference>
<name>A0A1M7YNY6_9FIRM</name>
<dbReference type="PROSITE" id="PS50994">
    <property type="entry name" value="INTEGRASE"/>
    <property type="match status" value="1"/>
</dbReference>
<dbReference type="InterPro" id="IPR036397">
    <property type="entry name" value="RNaseH_sf"/>
</dbReference>
<comment type="function">
    <text evidence="1">Involved in the transposition of the insertion sequence.</text>
</comment>
<dbReference type="InterPro" id="IPR012337">
    <property type="entry name" value="RNaseH-like_sf"/>
</dbReference>
<dbReference type="PANTHER" id="PTHR46889">
    <property type="entry name" value="TRANSPOSASE INSF FOR INSERTION SEQUENCE IS3B-RELATED"/>
    <property type="match status" value="1"/>
</dbReference>